<accession>A0AAD3QUC1</accession>
<gene>
    <name evidence="2" type="ORF">AKAME5_003009200</name>
    <name evidence="3" type="ORF">AKAME5_003009400</name>
</gene>
<evidence type="ECO:0000313" key="3">
    <source>
        <dbReference type="EMBL" id="GLD46065.1"/>
    </source>
</evidence>
<feature type="non-terminal residue" evidence="2">
    <location>
        <position position="75"/>
    </location>
</feature>
<name>A0AAD3QUC1_LATJO</name>
<dbReference type="AlphaFoldDB" id="A0AAD3QUC1"/>
<organism evidence="2 4">
    <name type="scientific">Lates japonicus</name>
    <name type="common">Japanese lates</name>
    <dbReference type="NCBI Taxonomy" id="270547"/>
    <lineage>
        <taxon>Eukaryota</taxon>
        <taxon>Metazoa</taxon>
        <taxon>Chordata</taxon>
        <taxon>Craniata</taxon>
        <taxon>Vertebrata</taxon>
        <taxon>Euteleostomi</taxon>
        <taxon>Actinopterygii</taxon>
        <taxon>Neopterygii</taxon>
        <taxon>Teleostei</taxon>
        <taxon>Neoteleostei</taxon>
        <taxon>Acanthomorphata</taxon>
        <taxon>Carangaria</taxon>
        <taxon>Carangaria incertae sedis</taxon>
        <taxon>Centropomidae</taxon>
        <taxon>Lates</taxon>
    </lineage>
</organism>
<sequence length="75" mass="7998">MNSLPTRAALSLCRRTATGGMRVLAGSPGHPAGILPADRATFQAVRVCHSGANRKTSVSTKKRGYDITRNPHLNK</sequence>
<dbReference type="EMBL" id="BRZM01009375">
    <property type="protein sequence ID" value="GLD46065.1"/>
    <property type="molecule type" value="Genomic_DNA"/>
</dbReference>
<protein>
    <submittedName>
        <fullName evidence="2">NADP-dependent malic enzyme-like protein</fullName>
    </submittedName>
</protein>
<feature type="region of interest" description="Disordered" evidence="1">
    <location>
        <begin position="53"/>
        <end position="75"/>
    </location>
</feature>
<evidence type="ECO:0000256" key="1">
    <source>
        <dbReference type="SAM" id="MobiDB-lite"/>
    </source>
</evidence>
<proteinExistence type="predicted"/>
<dbReference type="Proteomes" id="UP001279410">
    <property type="component" value="Unassembled WGS sequence"/>
</dbReference>
<evidence type="ECO:0000313" key="4">
    <source>
        <dbReference type="Proteomes" id="UP001279410"/>
    </source>
</evidence>
<keyword evidence="4" id="KW-1185">Reference proteome</keyword>
<evidence type="ECO:0000313" key="2">
    <source>
        <dbReference type="EMBL" id="GLD46049.1"/>
    </source>
</evidence>
<reference evidence="2" key="1">
    <citation type="submission" date="2022-08" db="EMBL/GenBank/DDBJ databases">
        <title>Genome sequencing of akame (Lates japonicus).</title>
        <authorList>
            <person name="Hashiguchi Y."/>
            <person name="Takahashi H."/>
        </authorList>
    </citation>
    <scope>NUCLEOTIDE SEQUENCE</scope>
    <source>
        <strain evidence="2">Kochi</strain>
    </source>
</reference>
<dbReference type="EMBL" id="BRZM01009374">
    <property type="protein sequence ID" value="GLD46049.1"/>
    <property type="molecule type" value="Genomic_DNA"/>
</dbReference>
<comment type="caution">
    <text evidence="2">The sequence shown here is derived from an EMBL/GenBank/DDBJ whole genome shotgun (WGS) entry which is preliminary data.</text>
</comment>